<keyword evidence="2" id="KW-0238">DNA-binding</keyword>
<evidence type="ECO:0000259" key="4">
    <source>
        <dbReference type="PROSITE" id="PS50042"/>
    </source>
</evidence>
<dbReference type="PANTHER" id="PTHR24567:SF75">
    <property type="entry name" value="FUMARATE AND NITRATE REDUCTION REGULATORY PROTEIN"/>
    <property type="match status" value="1"/>
</dbReference>
<keyword evidence="1" id="KW-0805">Transcription regulation</keyword>
<dbReference type="InterPro" id="IPR036390">
    <property type="entry name" value="WH_DNA-bd_sf"/>
</dbReference>
<dbReference type="EMBL" id="CP116346">
    <property type="protein sequence ID" value="WIT11130.1"/>
    <property type="molecule type" value="Genomic_DNA"/>
</dbReference>
<dbReference type="RefSeq" id="WP_285232209.1">
    <property type="nucleotide sequence ID" value="NZ_CP116346.1"/>
</dbReference>
<dbReference type="GO" id="GO:0005829">
    <property type="term" value="C:cytosol"/>
    <property type="evidence" value="ECO:0007669"/>
    <property type="project" value="TreeGrafter"/>
</dbReference>
<dbReference type="SUPFAM" id="SSF51206">
    <property type="entry name" value="cAMP-binding domain-like"/>
    <property type="match status" value="1"/>
</dbReference>
<dbReference type="PANTHER" id="PTHR24567">
    <property type="entry name" value="CRP FAMILY TRANSCRIPTIONAL REGULATORY PROTEIN"/>
    <property type="match status" value="1"/>
</dbReference>
<dbReference type="InterPro" id="IPR014710">
    <property type="entry name" value="RmlC-like_jellyroll"/>
</dbReference>
<dbReference type="InterPro" id="IPR036388">
    <property type="entry name" value="WH-like_DNA-bd_sf"/>
</dbReference>
<reference evidence="6" key="1">
    <citation type="submission" date="2023-01" db="EMBL/GenBank/DDBJ databases">
        <title>Whole genome sequence of Paucibacter sp. S2-9 isolated from pond sediment.</title>
        <authorList>
            <person name="Jung J.Y."/>
        </authorList>
    </citation>
    <scope>NUCLEOTIDE SEQUENCE</scope>
    <source>
        <strain evidence="6">S2-9</strain>
    </source>
</reference>
<feature type="domain" description="Cyclic nucleotide-binding" evidence="4">
    <location>
        <begin position="51"/>
        <end position="117"/>
    </location>
</feature>
<keyword evidence="3" id="KW-0804">Transcription</keyword>
<dbReference type="PROSITE" id="PS51063">
    <property type="entry name" value="HTH_CRP_2"/>
    <property type="match status" value="1"/>
</dbReference>
<dbReference type="SMART" id="SM00100">
    <property type="entry name" value="cNMP"/>
    <property type="match status" value="1"/>
</dbReference>
<dbReference type="Pfam" id="PF13545">
    <property type="entry name" value="HTH_Crp_2"/>
    <property type="match status" value="1"/>
</dbReference>
<gene>
    <name evidence="6" type="ORF">PFX98_19830</name>
</gene>
<dbReference type="SUPFAM" id="SSF46785">
    <property type="entry name" value="Winged helix' DNA-binding domain"/>
    <property type="match status" value="1"/>
</dbReference>
<dbReference type="GO" id="GO:0003677">
    <property type="term" value="F:DNA binding"/>
    <property type="evidence" value="ECO:0007669"/>
    <property type="project" value="UniProtKB-KW"/>
</dbReference>
<evidence type="ECO:0000313" key="7">
    <source>
        <dbReference type="Proteomes" id="UP001177769"/>
    </source>
</evidence>
<dbReference type="KEGG" id="pais:PFX98_19830"/>
<dbReference type="InterPro" id="IPR000595">
    <property type="entry name" value="cNMP-bd_dom"/>
</dbReference>
<dbReference type="InterPro" id="IPR012318">
    <property type="entry name" value="HTH_CRP"/>
</dbReference>
<accession>A0AA95N9L2</accession>
<dbReference type="InterPro" id="IPR018490">
    <property type="entry name" value="cNMP-bd_dom_sf"/>
</dbReference>
<sequence>MYATASGSDLMRAFAPQRTARDAPLPHSLSDLLRLLGATWQVGATSDGFPLALRQLRADAALFHEGAGVECIYFVQSGAFKRVRTAEDGYEQVLGFALRGDLLGFDAICLGRHPTAAIALEDARVFALQVQDLAGLAASLPAFEPLLQKATSLELQRQGEVLQLMAAVAAEVRLARFLLQLSARMQLMGQSARRLYLRMCRRDIASHLGVAHETVSRSFTLLADWGCLRVDNREVEILDMGLLRQLASSTRGSLDLQAERLAGHA</sequence>
<protein>
    <submittedName>
        <fullName evidence="6">Cyclic nucleotide-binding domain-containing protein</fullName>
    </submittedName>
</protein>
<evidence type="ECO:0000256" key="3">
    <source>
        <dbReference type="ARBA" id="ARBA00023163"/>
    </source>
</evidence>
<proteinExistence type="predicted"/>
<dbReference type="Proteomes" id="UP001177769">
    <property type="component" value="Chromosome"/>
</dbReference>
<evidence type="ECO:0000313" key="6">
    <source>
        <dbReference type="EMBL" id="WIT11130.1"/>
    </source>
</evidence>
<evidence type="ECO:0000256" key="1">
    <source>
        <dbReference type="ARBA" id="ARBA00023015"/>
    </source>
</evidence>
<dbReference type="Gene3D" id="1.10.10.10">
    <property type="entry name" value="Winged helix-like DNA-binding domain superfamily/Winged helix DNA-binding domain"/>
    <property type="match status" value="1"/>
</dbReference>
<organism evidence="6 7">
    <name type="scientific">Paucibacter sediminis</name>
    <dbReference type="NCBI Taxonomy" id="3019553"/>
    <lineage>
        <taxon>Bacteria</taxon>
        <taxon>Pseudomonadati</taxon>
        <taxon>Pseudomonadota</taxon>
        <taxon>Betaproteobacteria</taxon>
        <taxon>Burkholderiales</taxon>
        <taxon>Sphaerotilaceae</taxon>
        <taxon>Roseateles</taxon>
    </lineage>
</organism>
<evidence type="ECO:0000259" key="5">
    <source>
        <dbReference type="PROSITE" id="PS51063"/>
    </source>
</evidence>
<dbReference type="CDD" id="cd00038">
    <property type="entry name" value="CAP_ED"/>
    <property type="match status" value="1"/>
</dbReference>
<dbReference type="GO" id="GO:0003700">
    <property type="term" value="F:DNA-binding transcription factor activity"/>
    <property type="evidence" value="ECO:0007669"/>
    <property type="project" value="TreeGrafter"/>
</dbReference>
<evidence type="ECO:0000256" key="2">
    <source>
        <dbReference type="ARBA" id="ARBA00023125"/>
    </source>
</evidence>
<dbReference type="SMART" id="SM00419">
    <property type="entry name" value="HTH_CRP"/>
    <property type="match status" value="1"/>
</dbReference>
<dbReference type="InterPro" id="IPR050397">
    <property type="entry name" value="Env_Response_Regulators"/>
</dbReference>
<dbReference type="AlphaFoldDB" id="A0AA95N9L2"/>
<keyword evidence="7" id="KW-1185">Reference proteome</keyword>
<name>A0AA95N9L2_9BURK</name>
<dbReference type="Pfam" id="PF00027">
    <property type="entry name" value="cNMP_binding"/>
    <property type="match status" value="1"/>
</dbReference>
<dbReference type="PROSITE" id="PS50042">
    <property type="entry name" value="CNMP_BINDING_3"/>
    <property type="match status" value="1"/>
</dbReference>
<dbReference type="Gene3D" id="2.60.120.10">
    <property type="entry name" value="Jelly Rolls"/>
    <property type="match status" value="1"/>
</dbReference>
<feature type="domain" description="HTH crp-type" evidence="5">
    <location>
        <begin position="168"/>
        <end position="241"/>
    </location>
</feature>